<dbReference type="Gene3D" id="3.30.2070.10">
    <property type="entry name" value="Formate dehydrogenase/DMSO reductase"/>
    <property type="match status" value="1"/>
</dbReference>
<comment type="similarity">
    <text evidence="2">Belongs to the prokaryotic molybdopterin-containing oxidoreductase family.</text>
</comment>
<dbReference type="AlphaFoldDB" id="A0A6I3SI23"/>
<dbReference type="InterPro" id="IPR006655">
    <property type="entry name" value="Mopterin_OxRdtase_prok_CS"/>
</dbReference>
<dbReference type="PROSITE" id="PS51669">
    <property type="entry name" value="4FE4S_MOW_BIS_MGD"/>
    <property type="match status" value="1"/>
</dbReference>
<evidence type="ECO:0000313" key="9">
    <source>
        <dbReference type="EMBL" id="MTV48445.1"/>
    </source>
</evidence>
<gene>
    <name evidence="9" type="ORF">GJ688_05535</name>
</gene>
<dbReference type="PANTHER" id="PTHR43742">
    <property type="entry name" value="TRIMETHYLAMINE-N-OXIDE REDUCTASE"/>
    <property type="match status" value="1"/>
</dbReference>
<dbReference type="InterPro" id="IPR050612">
    <property type="entry name" value="Prok_Mopterin_Oxidored"/>
</dbReference>
<protein>
    <submittedName>
        <fullName evidence="9">Molybdopterin-dependent oxidoreductase</fullName>
    </submittedName>
</protein>
<evidence type="ECO:0000259" key="8">
    <source>
        <dbReference type="PROSITE" id="PS51669"/>
    </source>
</evidence>
<keyword evidence="4" id="KW-0479">Metal-binding</keyword>
<dbReference type="SMART" id="SM00926">
    <property type="entry name" value="Molybdop_Fe4S4"/>
    <property type="match status" value="1"/>
</dbReference>
<keyword evidence="3" id="KW-0500">Molybdenum</keyword>
<dbReference type="GO" id="GO:0043546">
    <property type="term" value="F:molybdopterin cofactor binding"/>
    <property type="evidence" value="ECO:0007669"/>
    <property type="project" value="InterPro"/>
</dbReference>
<comment type="caution">
    <text evidence="9">The sequence shown here is derived from an EMBL/GenBank/DDBJ whole genome shotgun (WGS) entry which is preliminary data.</text>
</comment>
<evidence type="ECO:0000313" key="10">
    <source>
        <dbReference type="Proteomes" id="UP000430670"/>
    </source>
</evidence>
<keyword evidence="6" id="KW-0408">Iron</keyword>
<dbReference type="GO" id="GO:0046872">
    <property type="term" value="F:metal ion binding"/>
    <property type="evidence" value="ECO:0007669"/>
    <property type="project" value="UniProtKB-KW"/>
</dbReference>
<feature type="domain" description="4Fe-4S Mo/W bis-MGD-type" evidence="8">
    <location>
        <begin position="1"/>
        <end position="58"/>
    </location>
</feature>
<accession>A0A6I3SI23</accession>
<evidence type="ECO:0000256" key="1">
    <source>
        <dbReference type="ARBA" id="ARBA00001942"/>
    </source>
</evidence>
<dbReference type="InterPro" id="IPR006657">
    <property type="entry name" value="MoPterin_dinucl-bd_dom"/>
</dbReference>
<dbReference type="Pfam" id="PF00384">
    <property type="entry name" value="Molybdopterin"/>
    <property type="match status" value="1"/>
</dbReference>
<dbReference type="Proteomes" id="UP000430670">
    <property type="component" value="Unassembled WGS sequence"/>
</dbReference>
<evidence type="ECO:0000256" key="4">
    <source>
        <dbReference type="ARBA" id="ARBA00022723"/>
    </source>
</evidence>
<keyword evidence="5" id="KW-0560">Oxidoreductase</keyword>
<keyword evidence="7" id="KW-0411">Iron-sulfur</keyword>
<dbReference type="Pfam" id="PF01568">
    <property type="entry name" value="Molydop_binding"/>
    <property type="match status" value="1"/>
</dbReference>
<dbReference type="EMBL" id="WNKU01000004">
    <property type="protein sequence ID" value="MTV48445.1"/>
    <property type="molecule type" value="Genomic_DNA"/>
</dbReference>
<keyword evidence="10" id="KW-1185">Reference proteome</keyword>
<dbReference type="OrthoDB" id="9803192at2"/>
<reference evidence="9 10" key="1">
    <citation type="submission" date="2019-11" db="EMBL/GenBank/DDBJ databases">
        <title>Whole-genome sequence of a the green, strictly anaerobic photosynthetic bacterium Heliobacillus mobilis DSM 6151.</title>
        <authorList>
            <person name="Kyndt J.A."/>
            <person name="Meyer T.E."/>
        </authorList>
    </citation>
    <scope>NUCLEOTIDE SEQUENCE [LARGE SCALE GENOMIC DNA]</scope>
    <source>
        <strain evidence="9 10">DSM 6151</strain>
    </source>
</reference>
<dbReference type="InterPro" id="IPR006656">
    <property type="entry name" value="Mopterin_OxRdtase"/>
</dbReference>
<dbReference type="InterPro" id="IPR009010">
    <property type="entry name" value="Asp_de-COase-like_dom_sf"/>
</dbReference>
<organism evidence="9 10">
    <name type="scientific">Heliobacterium mobile</name>
    <name type="common">Heliobacillus mobilis</name>
    <dbReference type="NCBI Taxonomy" id="28064"/>
    <lineage>
        <taxon>Bacteria</taxon>
        <taxon>Bacillati</taxon>
        <taxon>Bacillota</taxon>
        <taxon>Clostridia</taxon>
        <taxon>Eubacteriales</taxon>
        <taxon>Heliobacteriaceae</taxon>
        <taxon>Heliobacterium</taxon>
    </lineage>
</organism>
<comment type="cofactor">
    <cofactor evidence="1">
        <name>Mo-bis(molybdopterin guanine dinucleotide)</name>
        <dbReference type="ChEBI" id="CHEBI:60539"/>
    </cofactor>
</comment>
<dbReference type="Pfam" id="PF04879">
    <property type="entry name" value="Molybdop_Fe4S4"/>
    <property type="match status" value="1"/>
</dbReference>
<dbReference type="SUPFAM" id="SSF50692">
    <property type="entry name" value="ADC-like"/>
    <property type="match status" value="1"/>
</dbReference>
<dbReference type="RefSeq" id="WP_155475548.1">
    <property type="nucleotide sequence ID" value="NZ_WNKU01000004.1"/>
</dbReference>
<dbReference type="PROSITE" id="PS00490">
    <property type="entry name" value="MOLYBDOPTERIN_PROK_2"/>
    <property type="match status" value="1"/>
</dbReference>
<evidence type="ECO:0000256" key="6">
    <source>
        <dbReference type="ARBA" id="ARBA00023004"/>
    </source>
</evidence>
<evidence type="ECO:0000256" key="2">
    <source>
        <dbReference type="ARBA" id="ARBA00010312"/>
    </source>
</evidence>
<evidence type="ECO:0000256" key="5">
    <source>
        <dbReference type="ARBA" id="ARBA00023002"/>
    </source>
</evidence>
<dbReference type="GO" id="GO:0016491">
    <property type="term" value="F:oxidoreductase activity"/>
    <property type="evidence" value="ECO:0007669"/>
    <property type="project" value="UniProtKB-KW"/>
</dbReference>
<dbReference type="InterPro" id="IPR006963">
    <property type="entry name" value="Mopterin_OxRdtase_4Fe-4S_dom"/>
</dbReference>
<dbReference type="Gene3D" id="2.20.25.90">
    <property type="entry name" value="ADC-like domains"/>
    <property type="match status" value="1"/>
</dbReference>
<dbReference type="PANTHER" id="PTHR43742:SF6">
    <property type="entry name" value="OXIDOREDUCTASE YYAE-RELATED"/>
    <property type="match status" value="1"/>
</dbReference>
<dbReference type="Gene3D" id="3.40.228.10">
    <property type="entry name" value="Dimethylsulfoxide Reductase, domain 2"/>
    <property type="match status" value="1"/>
</dbReference>
<sequence>MNYFPSVCPLDCPDTCGLLLGVEEGQVRSCQGDPNHPFTRGFICGKMKKYPEYLNSSQRLKVPLRRTGPKGTGAFEPVSWDEAIEIIQKRWQGIIDEYGAEAILPYSYAGTMGLVQRNSGHAFFHRLGASRLKRTICSTTADLGWTMTLGSTMGSDVESIIHSDLIIIWGMNVASTHVHFLPFLKEAKACGARVIQVDCYQNRTSPYADEVILIPPGTDTALALGMMHVLIREDLLDHAFIQEQTSGFSALAEKVLREYEPERVAQITGLPVSILEKLARAYGSARAPYIRIGNGPCRQWDGAMIYRTLACLPGLVGAFTKKGGGIHCSSNTGQALPTGVVTREDLLASPVREINMIQLGKALTEPDGGPVKSLFVYHANPAAVAPESDLVLKGLARPDLFVVVHEQVMTDTARYADLVLPASAFPEHADLYRSYGHFYIQKTQPVVDAPGEAKSNLEVFGLLARAFGFEDEHFAKNAEELIEELLSQNTPLLEGIDRADLEAGKAVRLNVGDNPPLRFGRFQTASGKLLFENPDLAAKSYPTIPEYRPREKSEPEKDYPLRLLANPGHHLLNSTFGGREDTERLEGAQRILISKQDASVRKIEQGQQVNVFNHLGEACFAAHVTKQVPKGVVVVEGVRWHSRVPGGKNVNHLTTSRGTLLAEGSSFNDNYVEVEGKNEKS</sequence>
<dbReference type="Gene3D" id="2.40.40.20">
    <property type="match status" value="1"/>
</dbReference>
<evidence type="ECO:0000256" key="7">
    <source>
        <dbReference type="ARBA" id="ARBA00023014"/>
    </source>
</evidence>
<name>A0A6I3SI23_HELMO</name>
<dbReference type="CDD" id="cd02766">
    <property type="entry name" value="MopB_3"/>
    <property type="match status" value="1"/>
</dbReference>
<dbReference type="Gene3D" id="3.40.50.740">
    <property type="match status" value="1"/>
</dbReference>
<dbReference type="GO" id="GO:0051536">
    <property type="term" value="F:iron-sulfur cluster binding"/>
    <property type="evidence" value="ECO:0007669"/>
    <property type="project" value="UniProtKB-KW"/>
</dbReference>
<proteinExistence type="inferred from homology"/>
<evidence type="ECO:0000256" key="3">
    <source>
        <dbReference type="ARBA" id="ARBA00022505"/>
    </source>
</evidence>
<dbReference type="SUPFAM" id="SSF53706">
    <property type="entry name" value="Formate dehydrogenase/DMSO reductase, domains 1-3"/>
    <property type="match status" value="1"/>
</dbReference>